<dbReference type="Proteomes" id="UP000290545">
    <property type="component" value="Unassembled WGS sequence"/>
</dbReference>
<dbReference type="SUPFAM" id="SSF82171">
    <property type="entry name" value="DPP6 N-terminal domain-like"/>
    <property type="match status" value="1"/>
</dbReference>
<evidence type="ECO:0000313" key="4">
    <source>
        <dbReference type="Proteomes" id="UP000290545"/>
    </source>
</evidence>
<keyword evidence="1" id="KW-0378">Hydrolase</keyword>
<evidence type="ECO:0000259" key="2">
    <source>
        <dbReference type="Pfam" id="PF00326"/>
    </source>
</evidence>
<dbReference type="EMBL" id="SDHZ01000003">
    <property type="protein sequence ID" value="RXK81730.1"/>
    <property type="molecule type" value="Genomic_DNA"/>
</dbReference>
<evidence type="ECO:0000313" key="3">
    <source>
        <dbReference type="EMBL" id="RXK81730.1"/>
    </source>
</evidence>
<protein>
    <submittedName>
        <fullName evidence="3">S9 family peptidase</fullName>
    </submittedName>
</protein>
<dbReference type="SUPFAM" id="SSF53474">
    <property type="entry name" value="alpha/beta-Hydrolases"/>
    <property type="match status" value="1"/>
</dbReference>
<dbReference type="PANTHER" id="PTHR42776">
    <property type="entry name" value="SERINE PEPTIDASE S9 FAMILY MEMBER"/>
    <property type="match status" value="1"/>
</dbReference>
<dbReference type="OrthoDB" id="9812921at2"/>
<dbReference type="AlphaFoldDB" id="A0A4V1M9M5"/>
<gene>
    <name evidence="3" type="ORF">ESB13_18220</name>
</gene>
<organism evidence="3 4">
    <name type="scientific">Filimonas effusa</name>
    <dbReference type="NCBI Taxonomy" id="2508721"/>
    <lineage>
        <taxon>Bacteria</taxon>
        <taxon>Pseudomonadati</taxon>
        <taxon>Bacteroidota</taxon>
        <taxon>Chitinophagia</taxon>
        <taxon>Chitinophagales</taxon>
        <taxon>Chitinophagaceae</taxon>
        <taxon>Filimonas</taxon>
    </lineage>
</organism>
<name>A0A4V1M9M5_9BACT</name>
<reference evidence="3 4" key="1">
    <citation type="submission" date="2019-01" db="EMBL/GenBank/DDBJ databases">
        <title>Filimonas sp. strain TTM-71.</title>
        <authorList>
            <person name="Chen W.-M."/>
        </authorList>
    </citation>
    <scope>NUCLEOTIDE SEQUENCE [LARGE SCALE GENOMIC DNA]</scope>
    <source>
        <strain evidence="3 4">TTM-71</strain>
    </source>
</reference>
<dbReference type="GO" id="GO:0006508">
    <property type="term" value="P:proteolysis"/>
    <property type="evidence" value="ECO:0007669"/>
    <property type="project" value="InterPro"/>
</dbReference>
<dbReference type="Pfam" id="PF00326">
    <property type="entry name" value="Peptidase_S9"/>
    <property type="match status" value="1"/>
</dbReference>
<dbReference type="RefSeq" id="WP_129005127.1">
    <property type="nucleotide sequence ID" value="NZ_SDHZ01000003.1"/>
</dbReference>
<dbReference type="InterPro" id="IPR029058">
    <property type="entry name" value="AB_hydrolase_fold"/>
</dbReference>
<dbReference type="GO" id="GO:0004252">
    <property type="term" value="F:serine-type endopeptidase activity"/>
    <property type="evidence" value="ECO:0007669"/>
    <property type="project" value="TreeGrafter"/>
</dbReference>
<feature type="domain" description="Peptidase S9 prolyl oligopeptidase catalytic" evidence="2">
    <location>
        <begin position="709"/>
        <end position="878"/>
    </location>
</feature>
<accession>A0A4V1M9M5</accession>
<dbReference type="InterPro" id="IPR001375">
    <property type="entry name" value="Peptidase_S9_cat"/>
</dbReference>
<comment type="caution">
    <text evidence="3">The sequence shown here is derived from an EMBL/GenBank/DDBJ whole genome shotgun (WGS) entry which is preliminary data.</text>
</comment>
<dbReference type="PANTHER" id="PTHR42776:SF27">
    <property type="entry name" value="DIPEPTIDYL PEPTIDASE FAMILY MEMBER 6"/>
    <property type="match status" value="1"/>
</dbReference>
<sequence length="905" mass="103896">MQKKSLLSLVLLMPILLFSQLKPVKKIIDTTTAFNWPEIGLAYQDDVNLSPDGKYFSYRLKKRWVADGQRILQPVDGKGKTYLFPLDIKCFFSKDSKHFIYYSQNKLTDLSITSGEVEIIDNVKNILIPDKKKGELLIYQLEGARRQLVVKYLQTPEKSMVIDSVSKYALDKKEEHLAILLTKEGHTGKNLRWFDLQTGQQYEIAASSEEEIEAFDFDNSGTRLVFTKVLRQNKSGRTIWLFDALTHKVHKKADSRNAGLSIGEFISSKMPFFSDDARYIFFRVEKSKPVRKETDYVKLDIWNYKDLKPKNACFYPLPDTYAFSASVQEEKLVRLENDSIRLLPSYRKVGDYVITANYIGDQYWKEKVAAGRHFWLVSLKDGSQARFNIVSGCRQYYYSPNGKYIVYGDSVGGKLDYYSFNTLTKETKNLSKYIPTDHLTFTTINGDKLVGPNFLNDVVGWLSDENAVLIYGSFDIFKFYLSGNQKPENITNGYGYKHHTRFALAYEGSLGENLYNSKDTLLLTAFNGENKYNGFYSKCLSENSHLDSLSMQPWIINAFGKRIMPDNDHMMYKGMPPLKATDTDLWLVKCNSTNSAPNYFITNDLKHYRRLTDIQPHRDYNWYTTELVHWQQYDGKRGNGILYKPENFDSKKKYPVIIYHYRELSHKLYHYDIPEPCSDIINIPWFVNRGYIVMAPDVFVAENGSGPGAFNAVASAADWLKTQSYVDENKIGLAGHSQAGFQTDYIVAHTNVFAAALSGAGGADAITSSFITRGCGNLRFYASELRMGTIWEHLDLYLENSPLHIADKIKTPLLLFHCMKDEAVPWELSVQLFIALWRLGSPAWLLQYDEGNHSLLTKRDVLDYTTRLEQFFGHYLKGQPPAEWMTKGVPRELKGIETGLKLIKE</sequence>
<keyword evidence="4" id="KW-1185">Reference proteome</keyword>
<dbReference type="Gene3D" id="3.40.50.1820">
    <property type="entry name" value="alpha/beta hydrolase"/>
    <property type="match status" value="1"/>
</dbReference>
<evidence type="ECO:0000256" key="1">
    <source>
        <dbReference type="ARBA" id="ARBA00022801"/>
    </source>
</evidence>
<proteinExistence type="predicted"/>